<keyword evidence="3" id="KW-0540">Nuclease</keyword>
<dbReference type="InterPro" id="IPR000305">
    <property type="entry name" value="GIY-YIG_endonuc"/>
</dbReference>
<dbReference type="InterPro" id="IPR050190">
    <property type="entry name" value="UPF0213_domain"/>
</dbReference>
<dbReference type="OrthoDB" id="9807770at2"/>
<keyword evidence="3" id="KW-0378">Hydrolase</keyword>
<sequence>MQPCVYMLASRRNGTLYIGVTSDLVKRVWQHKNDLVEGFTSRHAVHTLIWHELHETMESAIVREKQLKKWNRAWKLRLIEESNPEWQDLYETIA</sequence>
<dbReference type="PANTHER" id="PTHR34477:SF5">
    <property type="entry name" value="BSL5627 PROTEIN"/>
    <property type="match status" value="1"/>
</dbReference>
<dbReference type="Proteomes" id="UP000295135">
    <property type="component" value="Unassembled WGS sequence"/>
</dbReference>
<comment type="similarity">
    <text evidence="1">Belongs to the UPF0213 family.</text>
</comment>
<dbReference type="SMART" id="SM00465">
    <property type="entry name" value="GIYc"/>
    <property type="match status" value="1"/>
</dbReference>
<organism evidence="3 4">
    <name type="scientific">Sulfuritortus calidifontis</name>
    <dbReference type="NCBI Taxonomy" id="1914471"/>
    <lineage>
        <taxon>Bacteria</taxon>
        <taxon>Pseudomonadati</taxon>
        <taxon>Pseudomonadota</taxon>
        <taxon>Betaproteobacteria</taxon>
        <taxon>Nitrosomonadales</taxon>
        <taxon>Thiobacillaceae</taxon>
        <taxon>Sulfuritortus</taxon>
    </lineage>
</organism>
<name>A0A4R3JT96_9PROT</name>
<dbReference type="PANTHER" id="PTHR34477">
    <property type="entry name" value="UPF0213 PROTEIN YHBQ"/>
    <property type="match status" value="1"/>
</dbReference>
<protein>
    <submittedName>
        <fullName evidence="3">Putative endonuclease</fullName>
    </submittedName>
</protein>
<dbReference type="InterPro" id="IPR035901">
    <property type="entry name" value="GIY-YIG_endonuc_sf"/>
</dbReference>
<feature type="domain" description="GIY-YIG" evidence="2">
    <location>
        <begin position="1"/>
        <end position="77"/>
    </location>
</feature>
<dbReference type="CDD" id="cd10448">
    <property type="entry name" value="GIY-YIG_unchar_3"/>
    <property type="match status" value="1"/>
</dbReference>
<evidence type="ECO:0000256" key="1">
    <source>
        <dbReference type="ARBA" id="ARBA00007435"/>
    </source>
</evidence>
<dbReference type="PROSITE" id="PS50164">
    <property type="entry name" value="GIY_YIG"/>
    <property type="match status" value="1"/>
</dbReference>
<keyword evidence="4" id="KW-1185">Reference proteome</keyword>
<comment type="caution">
    <text evidence="3">The sequence shown here is derived from an EMBL/GenBank/DDBJ whole genome shotgun (WGS) entry which is preliminary data.</text>
</comment>
<dbReference type="Gene3D" id="3.40.1440.10">
    <property type="entry name" value="GIY-YIG endonuclease"/>
    <property type="match status" value="1"/>
</dbReference>
<gene>
    <name evidence="3" type="ORF">EDC61_12016</name>
</gene>
<dbReference type="AlphaFoldDB" id="A0A4R3JT96"/>
<proteinExistence type="inferred from homology"/>
<keyword evidence="3" id="KW-0255">Endonuclease</keyword>
<evidence type="ECO:0000313" key="4">
    <source>
        <dbReference type="Proteomes" id="UP000295135"/>
    </source>
</evidence>
<evidence type="ECO:0000313" key="3">
    <source>
        <dbReference type="EMBL" id="TCS69455.1"/>
    </source>
</evidence>
<reference evidence="3 4" key="1">
    <citation type="submission" date="2019-03" db="EMBL/GenBank/DDBJ databases">
        <title>Genomic Encyclopedia of Type Strains, Phase IV (KMG-IV): sequencing the most valuable type-strain genomes for metagenomic binning, comparative biology and taxonomic classification.</title>
        <authorList>
            <person name="Goeker M."/>
        </authorList>
    </citation>
    <scope>NUCLEOTIDE SEQUENCE [LARGE SCALE GENOMIC DNA]</scope>
    <source>
        <strain evidence="3 4">DSM 103923</strain>
    </source>
</reference>
<dbReference type="EMBL" id="SLZY01000020">
    <property type="protein sequence ID" value="TCS69455.1"/>
    <property type="molecule type" value="Genomic_DNA"/>
</dbReference>
<dbReference type="Pfam" id="PF01541">
    <property type="entry name" value="GIY-YIG"/>
    <property type="match status" value="1"/>
</dbReference>
<accession>A0A4R3JT96</accession>
<dbReference type="SUPFAM" id="SSF82771">
    <property type="entry name" value="GIY-YIG endonuclease"/>
    <property type="match status" value="1"/>
</dbReference>
<evidence type="ECO:0000259" key="2">
    <source>
        <dbReference type="PROSITE" id="PS50164"/>
    </source>
</evidence>
<dbReference type="GO" id="GO:0004519">
    <property type="term" value="F:endonuclease activity"/>
    <property type="evidence" value="ECO:0007669"/>
    <property type="project" value="UniProtKB-KW"/>
</dbReference>